<dbReference type="EMBL" id="HBUF01288476">
    <property type="protein sequence ID" value="CAG6688751.1"/>
    <property type="molecule type" value="Transcribed_RNA"/>
</dbReference>
<dbReference type="InterPro" id="IPR001645">
    <property type="entry name" value="Folylpolyglutamate_synth"/>
</dbReference>
<evidence type="ECO:0000256" key="9">
    <source>
        <dbReference type="ARBA" id="ARBA00022842"/>
    </source>
</evidence>
<comment type="pathway">
    <text evidence="1">Cofactor biosynthesis; tetrahydrofolylpolyglutamate biosynthesis.</text>
</comment>
<dbReference type="PROSITE" id="PS01012">
    <property type="entry name" value="FOLYLPOLYGLU_SYNT_2"/>
    <property type="match status" value="1"/>
</dbReference>
<dbReference type="GO" id="GO:0046872">
    <property type="term" value="F:metal ion binding"/>
    <property type="evidence" value="ECO:0007669"/>
    <property type="project" value="UniProtKB-KW"/>
</dbReference>
<evidence type="ECO:0000256" key="11">
    <source>
        <dbReference type="ARBA" id="ARBA00030876"/>
    </source>
</evidence>
<dbReference type="PANTHER" id="PTHR11136:SF5">
    <property type="entry name" value="FOLYLPOLYGLUTAMATE SYNTHASE, MITOCHONDRIAL"/>
    <property type="match status" value="1"/>
</dbReference>
<name>A0A8D8TNV2_9HEMI</name>
<evidence type="ECO:0000256" key="4">
    <source>
        <dbReference type="ARBA" id="ARBA00022563"/>
    </source>
</evidence>
<keyword evidence="7" id="KW-0547">Nucleotide-binding</keyword>
<evidence type="ECO:0000256" key="12">
    <source>
        <dbReference type="ARBA" id="ARBA00047493"/>
    </source>
</evidence>
<dbReference type="SUPFAM" id="SSF53244">
    <property type="entry name" value="MurD-like peptide ligases, peptide-binding domain"/>
    <property type="match status" value="1"/>
</dbReference>
<reference evidence="13" key="1">
    <citation type="submission" date="2021-05" db="EMBL/GenBank/DDBJ databases">
        <authorList>
            <person name="Alioto T."/>
            <person name="Alioto T."/>
            <person name="Gomez Garrido J."/>
        </authorList>
    </citation>
    <scope>NUCLEOTIDE SEQUENCE</scope>
</reference>
<dbReference type="Gene3D" id="3.90.190.20">
    <property type="entry name" value="Mur ligase, C-terminal domain"/>
    <property type="match status" value="1"/>
</dbReference>
<evidence type="ECO:0000256" key="7">
    <source>
        <dbReference type="ARBA" id="ARBA00022741"/>
    </source>
</evidence>
<dbReference type="PROSITE" id="PS01011">
    <property type="entry name" value="FOLYLPOLYGLU_SYNT_1"/>
    <property type="match status" value="1"/>
</dbReference>
<organism evidence="13">
    <name type="scientific">Cacopsylla melanoneura</name>
    <dbReference type="NCBI Taxonomy" id="428564"/>
    <lineage>
        <taxon>Eukaryota</taxon>
        <taxon>Metazoa</taxon>
        <taxon>Ecdysozoa</taxon>
        <taxon>Arthropoda</taxon>
        <taxon>Hexapoda</taxon>
        <taxon>Insecta</taxon>
        <taxon>Pterygota</taxon>
        <taxon>Neoptera</taxon>
        <taxon>Paraneoptera</taxon>
        <taxon>Hemiptera</taxon>
        <taxon>Sternorrhyncha</taxon>
        <taxon>Psylloidea</taxon>
        <taxon>Psyllidae</taxon>
        <taxon>Psyllinae</taxon>
        <taxon>Cacopsylla</taxon>
    </lineage>
</organism>
<evidence type="ECO:0000256" key="6">
    <source>
        <dbReference type="ARBA" id="ARBA00022723"/>
    </source>
</evidence>
<dbReference type="EMBL" id="HBUF01357601">
    <property type="protein sequence ID" value="CAG6718576.1"/>
    <property type="molecule type" value="Transcribed_RNA"/>
</dbReference>
<dbReference type="GO" id="GO:0005829">
    <property type="term" value="C:cytosol"/>
    <property type="evidence" value="ECO:0007669"/>
    <property type="project" value="TreeGrafter"/>
</dbReference>
<keyword evidence="5" id="KW-0436">Ligase</keyword>
<dbReference type="InterPro" id="IPR018109">
    <property type="entry name" value="Folylpolyglutamate_synth_CS"/>
</dbReference>
<dbReference type="UniPathway" id="UPA00850"/>
<sequence>MNYEDNLGMKGTPLDFVKTEESADETITDNHKVDVKNNNEEKVVKPNIIQGQGNDRVDTGKNGCVSTPTTRSLKEIPLSYVEAIQQLNTLQSNTKAMNESKHDINNPVRAKQKQVDQVLHYLGLVGVTLDDIKKLNVIHISGTKGKGSTCAYCESILRSHGFSTGFFSSPHLIEVRERIKLNGQPISYEKFTSYFWTVYNALYANRSHPDDMPAYFKFLTVMSFYVFVKEKPDVCIVEVGIGGLYDNTNIVPNTAVVGITSLGYDHTQVLGNTIEQIAVQKAGIMKPDCIAITSGLHSVDTTRCKQILLNTSNTINCVLLEAPASLFNYNWKQQPLEQDWNNTIKSVNISLAIQLAFLWMFKMNKSGTLSGQVNQMIDKLLATQHRHSLPLGPGFEIDSKTYRGIKQCVWPGRVQVVYKNKLKYFLDGAHTIDSLEICSHWFQNKSQAEAGFEPHSIQRILVFNVTGERDPAILLPPLLKRNQFDYILITPNVLTNQMSPDTQYGGNRTVDRFGNKNINSQPDDANKPGTAVESGATISTDNQLHNSIRSSPSQSSMNWLDSVDSHNMKNTFADKLNNVDKISNIARSLSAGKSKVLTFTNVMDTYNFRHQLDPSKEYHILVTGSLHLVGAFLNVLSNYD</sequence>
<dbReference type="GO" id="GO:0006730">
    <property type="term" value="P:one-carbon metabolic process"/>
    <property type="evidence" value="ECO:0007669"/>
    <property type="project" value="UniProtKB-KW"/>
</dbReference>
<dbReference type="AlphaFoldDB" id="A0A8D8TNV2"/>
<evidence type="ECO:0000256" key="3">
    <source>
        <dbReference type="ARBA" id="ARBA00013025"/>
    </source>
</evidence>
<keyword evidence="4" id="KW-0554">One-carbon metabolism</keyword>
<dbReference type="Gene3D" id="3.40.1190.10">
    <property type="entry name" value="Mur-like, catalytic domain"/>
    <property type="match status" value="1"/>
</dbReference>
<dbReference type="EMBL" id="HBUF01288475">
    <property type="protein sequence ID" value="CAG6688749.1"/>
    <property type="molecule type" value="Transcribed_RNA"/>
</dbReference>
<dbReference type="SUPFAM" id="SSF53623">
    <property type="entry name" value="MurD-like peptide ligases, catalytic domain"/>
    <property type="match status" value="1"/>
</dbReference>
<evidence type="ECO:0000256" key="1">
    <source>
        <dbReference type="ARBA" id="ARBA00005150"/>
    </source>
</evidence>
<evidence type="ECO:0000256" key="2">
    <source>
        <dbReference type="ARBA" id="ARBA00008276"/>
    </source>
</evidence>
<dbReference type="InterPro" id="IPR036565">
    <property type="entry name" value="Mur-like_cat_sf"/>
</dbReference>
<comment type="similarity">
    <text evidence="2">Belongs to the folylpolyglutamate synthase family.</text>
</comment>
<dbReference type="InterPro" id="IPR036615">
    <property type="entry name" value="Mur_ligase_C_dom_sf"/>
</dbReference>
<dbReference type="PANTHER" id="PTHR11136">
    <property type="entry name" value="FOLYLPOLYGLUTAMATE SYNTHASE-RELATED"/>
    <property type="match status" value="1"/>
</dbReference>
<evidence type="ECO:0000313" key="13">
    <source>
        <dbReference type="EMBL" id="CAG6688751.1"/>
    </source>
</evidence>
<proteinExistence type="inferred from homology"/>
<keyword evidence="9" id="KW-0460">Magnesium</keyword>
<protein>
    <recommendedName>
        <fullName evidence="3">tetrahydrofolate synthase</fullName>
        <ecNumber evidence="3">6.3.2.17</ecNumber>
    </recommendedName>
    <alternativeName>
        <fullName evidence="11">Folylpoly-gamma-glutamate synthetase</fullName>
    </alternativeName>
    <alternativeName>
        <fullName evidence="10">Tetrahydrofolylpolyglutamate synthase</fullName>
    </alternativeName>
</protein>
<keyword evidence="8" id="KW-0067">ATP-binding</keyword>
<dbReference type="GO" id="GO:0005524">
    <property type="term" value="F:ATP binding"/>
    <property type="evidence" value="ECO:0007669"/>
    <property type="project" value="UniProtKB-KW"/>
</dbReference>
<dbReference type="NCBIfam" id="TIGR01499">
    <property type="entry name" value="folC"/>
    <property type="match status" value="1"/>
</dbReference>
<evidence type="ECO:0000256" key="5">
    <source>
        <dbReference type="ARBA" id="ARBA00022598"/>
    </source>
</evidence>
<accession>A0A8D8TNV2</accession>
<keyword evidence="6" id="KW-0479">Metal-binding</keyword>
<dbReference type="GO" id="GO:0005739">
    <property type="term" value="C:mitochondrion"/>
    <property type="evidence" value="ECO:0007669"/>
    <property type="project" value="TreeGrafter"/>
</dbReference>
<comment type="catalytic activity">
    <reaction evidence="12">
        <text>(6S)-5,6,7,8-tetrahydrofolyl-(gamma-L-Glu)(n) + L-glutamate + ATP = (6S)-5,6,7,8-tetrahydrofolyl-(gamma-L-Glu)(n+1) + ADP + phosphate + H(+)</text>
        <dbReference type="Rhea" id="RHEA:10580"/>
        <dbReference type="Rhea" id="RHEA-COMP:14738"/>
        <dbReference type="Rhea" id="RHEA-COMP:14740"/>
        <dbReference type="ChEBI" id="CHEBI:15378"/>
        <dbReference type="ChEBI" id="CHEBI:29985"/>
        <dbReference type="ChEBI" id="CHEBI:30616"/>
        <dbReference type="ChEBI" id="CHEBI:43474"/>
        <dbReference type="ChEBI" id="CHEBI:141005"/>
        <dbReference type="ChEBI" id="CHEBI:456216"/>
        <dbReference type="EC" id="6.3.2.17"/>
    </reaction>
</comment>
<evidence type="ECO:0000256" key="10">
    <source>
        <dbReference type="ARBA" id="ARBA00030592"/>
    </source>
</evidence>
<dbReference type="GO" id="GO:0004326">
    <property type="term" value="F:tetrahydrofolylpolyglutamate synthase activity"/>
    <property type="evidence" value="ECO:0007669"/>
    <property type="project" value="UniProtKB-EC"/>
</dbReference>
<dbReference type="EC" id="6.3.2.17" evidence="3"/>
<evidence type="ECO:0000256" key="8">
    <source>
        <dbReference type="ARBA" id="ARBA00022840"/>
    </source>
</evidence>